<dbReference type="GO" id="GO:0003690">
    <property type="term" value="F:double-stranded DNA binding"/>
    <property type="evidence" value="ECO:0007669"/>
    <property type="project" value="UniProtKB-UniRule"/>
</dbReference>
<dbReference type="RefSeq" id="WP_121681679.1">
    <property type="nucleotide sequence ID" value="NZ_RCVZ01000012.1"/>
</dbReference>
<dbReference type="GO" id="GO:0006355">
    <property type="term" value="P:regulation of DNA-templated transcription"/>
    <property type="evidence" value="ECO:0007669"/>
    <property type="project" value="InterPro"/>
</dbReference>
<feature type="domain" description="HTH merR-type" evidence="9">
    <location>
        <begin position="1"/>
        <end position="63"/>
    </location>
</feature>
<evidence type="ECO:0000313" key="11">
    <source>
        <dbReference type="Proteomes" id="UP000276770"/>
    </source>
</evidence>
<dbReference type="InterPro" id="IPR023522">
    <property type="entry name" value="Chrosome_anchoring_RacA"/>
</dbReference>
<dbReference type="InterPro" id="IPR000551">
    <property type="entry name" value="MerR-type_HTH_dom"/>
</dbReference>
<feature type="coiled-coil region" evidence="8">
    <location>
        <begin position="83"/>
        <end position="143"/>
    </location>
</feature>
<evidence type="ECO:0000313" key="10">
    <source>
        <dbReference type="EMBL" id="RLQ93797.1"/>
    </source>
</evidence>
<dbReference type="HAMAP" id="MF_01170">
    <property type="entry name" value="RacA"/>
    <property type="match status" value="1"/>
</dbReference>
<accession>A0A3L7JSE0</accession>
<keyword evidence="4 8" id="KW-0749">Sporulation</keyword>
<proteinExistence type="inferred from homology"/>
<dbReference type="Pfam" id="PF13411">
    <property type="entry name" value="MerR_1"/>
    <property type="match status" value="1"/>
</dbReference>
<name>A0A3L7JSE0_9BACI</name>
<protein>
    <recommendedName>
        <fullName evidence="8">Chromosome-anchoring protein RacA</fullName>
    </recommendedName>
</protein>
<dbReference type="GO" id="GO:0005737">
    <property type="term" value="C:cytoplasm"/>
    <property type="evidence" value="ECO:0007669"/>
    <property type="project" value="UniProtKB-SubCell"/>
</dbReference>
<reference evidence="10 11" key="1">
    <citation type="submission" date="2018-10" db="EMBL/GenBank/DDBJ databases">
        <title>Falsibacillus sp. genome draft.</title>
        <authorList>
            <person name="Shi S."/>
        </authorList>
    </citation>
    <scope>NUCLEOTIDE SEQUENCE [LARGE SCALE GENOMIC DNA]</scope>
    <source>
        <strain evidence="10 11">GY 10110</strain>
    </source>
</reference>
<dbReference type="GO" id="GO:0030261">
    <property type="term" value="P:chromosome condensation"/>
    <property type="evidence" value="ECO:0007669"/>
    <property type="project" value="UniProtKB-UniRule"/>
</dbReference>
<dbReference type="AlphaFoldDB" id="A0A3L7JSE0"/>
<comment type="function">
    <text evidence="8">Required for the formation of axial filaments and for anchoring the origin regions at the cell poles in sporulating cells, thus ensuring proper chromosome segregation in the prespore. Binds in a dispersed manner throughout the chromosome but preferentially to sites clustered in the origin portion of the chromosome, causing condensation of the chromosome and its remodeling into an elongated, anchored structure.</text>
</comment>
<keyword evidence="11" id="KW-1185">Reference proteome</keyword>
<keyword evidence="5 8" id="KW-0175">Coiled coil</keyword>
<keyword evidence="2 8" id="KW-0132">Cell division</keyword>
<evidence type="ECO:0000256" key="1">
    <source>
        <dbReference type="ARBA" id="ARBA00022490"/>
    </source>
</evidence>
<evidence type="ECO:0000259" key="9">
    <source>
        <dbReference type="Pfam" id="PF13411"/>
    </source>
</evidence>
<evidence type="ECO:0000256" key="8">
    <source>
        <dbReference type="HAMAP-Rule" id="MF_01170"/>
    </source>
</evidence>
<dbReference type="GO" id="GO:0030435">
    <property type="term" value="P:sporulation resulting in formation of a cellular spore"/>
    <property type="evidence" value="ECO:0007669"/>
    <property type="project" value="UniProtKB-UniRule"/>
</dbReference>
<dbReference type="CDD" id="cd04762">
    <property type="entry name" value="HTH_MerR-trunc"/>
    <property type="match status" value="1"/>
</dbReference>
<dbReference type="OrthoDB" id="2991292at2"/>
<sequence>MNTGQVAKQLGVSPSTVQRWVKQLELDMERNELGHFWFTDEDLEIFKDIHQQLHSGIGIQDVKVPGKKARVGKVKSSDPKSIDDKLLERIEELEKRLDQKADAVVSYQLLTHRREIEDLEKEVANLTKKIEMLEKNKEEQASMNHPLVFDQKKKKKRPLKKNIISMFFGF</sequence>
<comment type="similarity">
    <text evidence="8">Belongs to the RacA family.</text>
</comment>
<feature type="DNA-binding region" description="H-T-H motif" evidence="8">
    <location>
        <begin position="3"/>
        <end position="23"/>
    </location>
</feature>
<keyword evidence="3 8" id="KW-0159">Chromosome partition</keyword>
<comment type="caution">
    <text evidence="10">The sequence shown here is derived from an EMBL/GenBank/DDBJ whole genome shotgun (WGS) entry which is preliminary data.</text>
</comment>
<keyword evidence="1 8" id="KW-0963">Cytoplasm</keyword>
<evidence type="ECO:0000256" key="7">
    <source>
        <dbReference type="ARBA" id="ARBA00023306"/>
    </source>
</evidence>
<dbReference type="InterPro" id="IPR009061">
    <property type="entry name" value="DNA-bd_dom_put_sf"/>
</dbReference>
<evidence type="ECO:0000256" key="3">
    <source>
        <dbReference type="ARBA" id="ARBA00022829"/>
    </source>
</evidence>
<dbReference type="EMBL" id="RCVZ01000012">
    <property type="protein sequence ID" value="RLQ93797.1"/>
    <property type="molecule type" value="Genomic_DNA"/>
</dbReference>
<dbReference type="SUPFAM" id="SSF46955">
    <property type="entry name" value="Putative DNA-binding domain"/>
    <property type="match status" value="1"/>
</dbReference>
<evidence type="ECO:0000256" key="4">
    <source>
        <dbReference type="ARBA" id="ARBA00022969"/>
    </source>
</evidence>
<evidence type="ECO:0000256" key="6">
    <source>
        <dbReference type="ARBA" id="ARBA00023125"/>
    </source>
</evidence>
<gene>
    <name evidence="8" type="primary">racA</name>
    <name evidence="10" type="ORF">D9X91_16125</name>
</gene>
<comment type="subcellular location">
    <subcellularLocation>
        <location evidence="8">Cytoplasm</location>
    </subcellularLocation>
    <text evidence="8">Localizes to cell poles and nucleoid.</text>
</comment>
<keyword evidence="7 8" id="KW-0131">Cell cycle</keyword>
<dbReference type="Proteomes" id="UP000276770">
    <property type="component" value="Unassembled WGS sequence"/>
</dbReference>
<keyword evidence="6 8" id="KW-0238">DNA-binding</keyword>
<evidence type="ECO:0000256" key="5">
    <source>
        <dbReference type="ARBA" id="ARBA00023054"/>
    </source>
</evidence>
<dbReference type="GO" id="GO:0007059">
    <property type="term" value="P:chromosome segregation"/>
    <property type="evidence" value="ECO:0007669"/>
    <property type="project" value="UniProtKB-UniRule"/>
</dbReference>
<evidence type="ECO:0000256" key="2">
    <source>
        <dbReference type="ARBA" id="ARBA00022618"/>
    </source>
</evidence>
<dbReference type="GO" id="GO:0008356">
    <property type="term" value="P:asymmetric cell division"/>
    <property type="evidence" value="ECO:0007669"/>
    <property type="project" value="UniProtKB-UniRule"/>
</dbReference>
<dbReference type="Gene3D" id="1.10.1660.10">
    <property type="match status" value="1"/>
</dbReference>
<organism evidence="10 11">
    <name type="scientific">Falsibacillus albus</name>
    <dbReference type="NCBI Taxonomy" id="2478915"/>
    <lineage>
        <taxon>Bacteria</taxon>
        <taxon>Bacillati</taxon>
        <taxon>Bacillota</taxon>
        <taxon>Bacilli</taxon>
        <taxon>Bacillales</taxon>
        <taxon>Bacillaceae</taxon>
        <taxon>Falsibacillus</taxon>
    </lineage>
</organism>